<organism evidence="1 2">
    <name type="scientific">Serinicoccus hydrothermalis</name>
    <dbReference type="NCBI Taxonomy" id="1758689"/>
    <lineage>
        <taxon>Bacteria</taxon>
        <taxon>Bacillati</taxon>
        <taxon>Actinomycetota</taxon>
        <taxon>Actinomycetes</taxon>
        <taxon>Micrococcales</taxon>
        <taxon>Ornithinimicrobiaceae</taxon>
        <taxon>Serinicoccus</taxon>
    </lineage>
</organism>
<dbReference type="EMBL" id="CP014989">
    <property type="protein sequence ID" value="ANS78551.1"/>
    <property type="molecule type" value="Genomic_DNA"/>
</dbReference>
<accession>A0A1B1NAW1</accession>
<evidence type="ECO:0000313" key="1">
    <source>
        <dbReference type="EMBL" id="ANS78551.1"/>
    </source>
</evidence>
<dbReference type="RefSeq" id="WP_066637471.1">
    <property type="nucleotide sequence ID" value="NZ_CP014989.1"/>
</dbReference>
<dbReference type="OrthoDB" id="4869574at2"/>
<dbReference type="Proteomes" id="UP000092482">
    <property type="component" value="Chromosome"/>
</dbReference>
<protein>
    <submittedName>
        <fullName evidence="1">Uncharacterized protein</fullName>
    </submittedName>
</protein>
<keyword evidence="2" id="KW-1185">Reference proteome</keyword>
<reference evidence="1 2" key="1">
    <citation type="submission" date="2016-03" db="EMBL/GenBank/DDBJ databases">
        <title>Shallow-sea hydrothermal system.</title>
        <authorList>
            <person name="Tang K."/>
        </authorList>
    </citation>
    <scope>NUCLEOTIDE SEQUENCE [LARGE SCALE GENOMIC DNA]</scope>
    <source>
        <strain evidence="1 2">JLT9</strain>
    </source>
</reference>
<proteinExistence type="predicted"/>
<dbReference type="KEGG" id="serj:SGUI_1155"/>
<evidence type="ECO:0000313" key="2">
    <source>
        <dbReference type="Proteomes" id="UP000092482"/>
    </source>
</evidence>
<dbReference type="AlphaFoldDB" id="A0A1B1NAW1"/>
<name>A0A1B1NAW1_9MICO</name>
<sequence>MSKHTLTISLEADITDEDALVESVEQDTPDDSLSPHDIREEERAASSLVAGVSKALKDLSVPGVEISQPKVEARDA</sequence>
<gene>
    <name evidence="1" type="ORF">SGUI_1155</name>
</gene>